<sequence length="91" mass="10187">MIPTTNPVNAIVFVREPWVSDLSTSNAFLKERVMLKARGSLSHIRVTQTQEGLKISKWMPGLRVAVTDLTVNFTILSNDRVNMTVFVRGQG</sequence>
<reference evidence="1 2" key="1">
    <citation type="journal article" date="2019" name="Sci. Rep.">
        <title>Orb-weaving spider Araneus ventricosus genome elucidates the spidroin gene catalogue.</title>
        <authorList>
            <person name="Kono N."/>
            <person name="Nakamura H."/>
            <person name="Ohtoshi R."/>
            <person name="Moran D.A.P."/>
            <person name="Shinohara A."/>
            <person name="Yoshida Y."/>
            <person name="Fujiwara M."/>
            <person name="Mori M."/>
            <person name="Tomita M."/>
            <person name="Arakawa K."/>
        </authorList>
    </citation>
    <scope>NUCLEOTIDE SEQUENCE [LARGE SCALE GENOMIC DNA]</scope>
</reference>
<organism evidence="1 2">
    <name type="scientific">Araneus ventricosus</name>
    <name type="common">Orbweaver spider</name>
    <name type="synonym">Epeira ventricosa</name>
    <dbReference type="NCBI Taxonomy" id="182803"/>
    <lineage>
        <taxon>Eukaryota</taxon>
        <taxon>Metazoa</taxon>
        <taxon>Ecdysozoa</taxon>
        <taxon>Arthropoda</taxon>
        <taxon>Chelicerata</taxon>
        <taxon>Arachnida</taxon>
        <taxon>Araneae</taxon>
        <taxon>Araneomorphae</taxon>
        <taxon>Entelegynae</taxon>
        <taxon>Araneoidea</taxon>
        <taxon>Araneidae</taxon>
        <taxon>Araneus</taxon>
    </lineage>
</organism>
<evidence type="ECO:0000313" key="1">
    <source>
        <dbReference type="EMBL" id="GBM87795.1"/>
    </source>
</evidence>
<dbReference type="EMBL" id="BGPR01003410">
    <property type="protein sequence ID" value="GBM87795.1"/>
    <property type="molecule type" value="Genomic_DNA"/>
</dbReference>
<dbReference type="AlphaFoldDB" id="A0A4Y2JD33"/>
<gene>
    <name evidence="1" type="ORF">AVEN_40240_1</name>
</gene>
<comment type="caution">
    <text evidence="1">The sequence shown here is derived from an EMBL/GenBank/DDBJ whole genome shotgun (WGS) entry which is preliminary data.</text>
</comment>
<evidence type="ECO:0000313" key="2">
    <source>
        <dbReference type="Proteomes" id="UP000499080"/>
    </source>
</evidence>
<dbReference type="Proteomes" id="UP000499080">
    <property type="component" value="Unassembled WGS sequence"/>
</dbReference>
<accession>A0A4Y2JD33</accession>
<name>A0A4Y2JD33_ARAVE</name>
<keyword evidence="2" id="KW-1185">Reference proteome</keyword>
<protein>
    <submittedName>
        <fullName evidence="1">Uncharacterized protein</fullName>
    </submittedName>
</protein>
<proteinExistence type="predicted"/>